<evidence type="ECO:0000313" key="4">
    <source>
        <dbReference type="EMBL" id="GAQ78808.1"/>
    </source>
</evidence>
<dbReference type="PANTHER" id="PTHR46336">
    <property type="entry name" value="OS02G0260700 PROTEIN"/>
    <property type="match status" value="1"/>
</dbReference>
<dbReference type="Proteomes" id="UP000054558">
    <property type="component" value="Unassembled WGS sequence"/>
</dbReference>
<comment type="function">
    <text evidence="1">May act as a substrate-specific adapter of an E3 ubiquitin-protein ligase complex (CUL3-RBX1-BTB) which mediates the ubiquitination and subsequent proteasomal degradation of target proteins.</text>
</comment>
<evidence type="ECO:0000256" key="2">
    <source>
        <dbReference type="SAM" id="Phobius"/>
    </source>
</evidence>
<reference evidence="4 5" key="1">
    <citation type="journal article" date="2014" name="Nat. Commun.">
        <title>Klebsormidium flaccidum genome reveals primary factors for plant terrestrial adaptation.</title>
        <authorList>
            <person name="Hori K."/>
            <person name="Maruyama F."/>
            <person name="Fujisawa T."/>
            <person name="Togashi T."/>
            <person name="Yamamoto N."/>
            <person name="Seo M."/>
            <person name="Sato S."/>
            <person name="Yamada T."/>
            <person name="Mori H."/>
            <person name="Tajima N."/>
            <person name="Moriyama T."/>
            <person name="Ikeuchi M."/>
            <person name="Watanabe M."/>
            <person name="Wada H."/>
            <person name="Kobayashi K."/>
            <person name="Saito M."/>
            <person name="Masuda T."/>
            <person name="Sasaki-Sekimoto Y."/>
            <person name="Mashiguchi K."/>
            <person name="Awai K."/>
            <person name="Shimojima M."/>
            <person name="Masuda S."/>
            <person name="Iwai M."/>
            <person name="Nobusawa T."/>
            <person name="Narise T."/>
            <person name="Kondo S."/>
            <person name="Saito H."/>
            <person name="Sato R."/>
            <person name="Murakawa M."/>
            <person name="Ihara Y."/>
            <person name="Oshima-Yamada Y."/>
            <person name="Ohtaka K."/>
            <person name="Satoh M."/>
            <person name="Sonobe K."/>
            <person name="Ishii M."/>
            <person name="Ohtani R."/>
            <person name="Kanamori-Sato M."/>
            <person name="Honoki R."/>
            <person name="Miyazaki D."/>
            <person name="Mochizuki H."/>
            <person name="Umetsu J."/>
            <person name="Higashi K."/>
            <person name="Shibata D."/>
            <person name="Kamiya Y."/>
            <person name="Sato N."/>
            <person name="Nakamura Y."/>
            <person name="Tabata S."/>
            <person name="Ida S."/>
            <person name="Kurokawa K."/>
            <person name="Ohta H."/>
        </authorList>
    </citation>
    <scope>NUCLEOTIDE SEQUENCE [LARGE SCALE GENOMIC DNA]</scope>
    <source>
        <strain evidence="4 5">NIES-2285</strain>
    </source>
</reference>
<keyword evidence="2" id="KW-1133">Transmembrane helix</keyword>
<evidence type="ECO:0000313" key="5">
    <source>
        <dbReference type="Proteomes" id="UP000054558"/>
    </source>
</evidence>
<organism evidence="4 5">
    <name type="scientific">Klebsormidium nitens</name>
    <name type="common">Green alga</name>
    <name type="synonym">Ulothrix nitens</name>
    <dbReference type="NCBI Taxonomy" id="105231"/>
    <lineage>
        <taxon>Eukaryota</taxon>
        <taxon>Viridiplantae</taxon>
        <taxon>Streptophyta</taxon>
        <taxon>Klebsormidiophyceae</taxon>
        <taxon>Klebsormidiales</taxon>
        <taxon>Klebsormidiaceae</taxon>
        <taxon>Klebsormidium</taxon>
    </lineage>
</organism>
<dbReference type="InterPro" id="IPR045890">
    <property type="entry name" value="POB1-like"/>
</dbReference>
<feature type="transmembrane region" description="Helical" evidence="2">
    <location>
        <begin position="382"/>
        <end position="404"/>
    </location>
</feature>
<keyword evidence="2" id="KW-0812">Transmembrane</keyword>
<feature type="domain" description="BACK" evidence="3">
    <location>
        <begin position="222"/>
        <end position="311"/>
    </location>
</feature>
<evidence type="ECO:0000256" key="1">
    <source>
        <dbReference type="ARBA" id="ARBA00002668"/>
    </source>
</evidence>
<proteinExistence type="predicted"/>
<feature type="transmembrane region" description="Helical" evidence="2">
    <location>
        <begin position="410"/>
        <end position="431"/>
    </location>
</feature>
<dbReference type="AlphaFoldDB" id="A0A1Y1HSK8"/>
<keyword evidence="2" id="KW-0472">Membrane</keyword>
<dbReference type="OrthoDB" id="6359816at2759"/>
<gene>
    <name evidence="4" type="ORF">KFL_000190270</name>
</gene>
<evidence type="ECO:0000259" key="3">
    <source>
        <dbReference type="Pfam" id="PF07707"/>
    </source>
</evidence>
<dbReference type="STRING" id="105231.A0A1Y1HSK8"/>
<accession>A0A1Y1HSK8</accession>
<protein>
    <recommendedName>
        <fullName evidence="3">BACK domain-containing protein</fullName>
    </recommendedName>
</protein>
<dbReference type="InterPro" id="IPR011705">
    <property type="entry name" value="BACK"/>
</dbReference>
<dbReference type="PANTHER" id="PTHR46336:SF3">
    <property type="entry name" value="BTB_POZ DOMAIN-CONTAINING PROTEIN POB1"/>
    <property type="match status" value="1"/>
</dbReference>
<sequence>MGAVLGAQRRQQLGEAHSVEAGDTVHLTFGFRSELTQFSDRVIRVHVEGEAEGEASEDCKDFQQARCWHLGGRKHADCKTRPASGAVENEQFVDLEMQSGEGRATGASTLARSYDIPVNGLILAALSQCFRTMLTSGLHESKSKEQPLEVTLSPQVRLHAPNSARNLRGQGGALLAAHFADRFEAPACIHSCVKTLTSSPTTLNDAVVYLNLPEAVKRHEALRVLMDAVSALTGWSFEEVAACESILTMKESSMKRLVSRLRDSEGDVETSFNLILHWFRFGGQKRWGALERLLSILGFWRMSLSFLRNDVESCPELRTEEGRALVEKVKALKDPRVIEATAACQAEPAAPQGAAVQVAGAPAAAPAGLAVALNHGKRVSTWGAWLGLLVGCALPFVFLLLAIYCHQEAYTIIFVVLLGFTTWGCLPYAGWRLGGSIGKWIAKRL</sequence>
<name>A0A1Y1HSK8_KLENI</name>
<dbReference type="Gene3D" id="1.25.40.420">
    <property type="match status" value="1"/>
</dbReference>
<keyword evidence="5" id="KW-1185">Reference proteome</keyword>
<dbReference type="Pfam" id="PF07707">
    <property type="entry name" value="BACK"/>
    <property type="match status" value="1"/>
</dbReference>
<dbReference type="EMBL" id="DF236968">
    <property type="protein sequence ID" value="GAQ78808.1"/>
    <property type="molecule type" value="Genomic_DNA"/>
</dbReference>